<keyword evidence="1" id="KW-1133">Transmembrane helix</keyword>
<keyword evidence="1" id="KW-0472">Membrane</keyword>
<keyword evidence="1" id="KW-0812">Transmembrane</keyword>
<evidence type="ECO:0000313" key="2">
    <source>
        <dbReference type="EMBL" id="QYC45404.1"/>
    </source>
</evidence>
<feature type="transmembrane region" description="Helical" evidence="1">
    <location>
        <begin position="60"/>
        <end position="81"/>
    </location>
</feature>
<evidence type="ECO:0000313" key="3">
    <source>
        <dbReference type="Proteomes" id="UP000824681"/>
    </source>
</evidence>
<name>A0ABX8UFX8_9ACTN</name>
<sequence>MLPGGLGDDHGGMNEISRRDEVSLSGAALRGAPWKAAAVGGGVVTAASYGMGLITGGGDLVWALGLGISLFALIAAIGAVSKPHEGDRVTRQARVWSLRHPWKFALLPAGITAVLDYPVQLVLDGEGVFGSAVQALWHGALVYLIAGILTFTMQGRARSER</sequence>
<dbReference type="EMBL" id="CP068985">
    <property type="protein sequence ID" value="QYC45404.1"/>
    <property type="molecule type" value="Genomic_DNA"/>
</dbReference>
<accession>A0ABX8UFX8</accession>
<gene>
    <name evidence="2" type="ORF">Nocox_39285</name>
</gene>
<reference evidence="2 3" key="1">
    <citation type="journal article" date="2021" name="ACS Chem. Biol.">
        <title>Genomic-Led Discovery of a Novel Glycopeptide Antibiotic by Nonomuraea coxensis DSM 45129.</title>
        <authorList>
            <person name="Yushchuk O."/>
            <person name="Vior N.M."/>
            <person name="Andreo-Vidal A."/>
            <person name="Berini F."/>
            <person name="Ruckert C."/>
            <person name="Busche T."/>
            <person name="Binda E."/>
            <person name="Kalinowski J."/>
            <person name="Truman A.W."/>
            <person name="Marinelli F."/>
        </authorList>
    </citation>
    <scope>NUCLEOTIDE SEQUENCE [LARGE SCALE GENOMIC DNA]</scope>
    <source>
        <strain evidence="2 3">DSM 45129</strain>
    </source>
</reference>
<dbReference type="Proteomes" id="UP000824681">
    <property type="component" value="Chromosome"/>
</dbReference>
<organism evidence="2 3">
    <name type="scientific">Nonomuraea coxensis DSM 45129</name>
    <dbReference type="NCBI Taxonomy" id="1122611"/>
    <lineage>
        <taxon>Bacteria</taxon>
        <taxon>Bacillati</taxon>
        <taxon>Actinomycetota</taxon>
        <taxon>Actinomycetes</taxon>
        <taxon>Streptosporangiales</taxon>
        <taxon>Streptosporangiaceae</taxon>
        <taxon>Nonomuraea</taxon>
    </lineage>
</organism>
<evidence type="ECO:0000256" key="1">
    <source>
        <dbReference type="SAM" id="Phobius"/>
    </source>
</evidence>
<keyword evidence="3" id="KW-1185">Reference proteome</keyword>
<feature type="transmembrane region" description="Helical" evidence="1">
    <location>
        <begin position="135"/>
        <end position="153"/>
    </location>
</feature>
<feature type="transmembrane region" description="Helical" evidence="1">
    <location>
        <begin position="102"/>
        <end position="123"/>
    </location>
</feature>
<proteinExistence type="predicted"/>
<protein>
    <submittedName>
        <fullName evidence="2">Uncharacterized protein</fullName>
    </submittedName>
</protein>